<dbReference type="InterPro" id="IPR013989">
    <property type="entry name" value="Dev_and_cell_death_domain"/>
</dbReference>
<dbReference type="Proteomes" id="UP001279734">
    <property type="component" value="Unassembled WGS sequence"/>
</dbReference>
<dbReference type="EMBL" id="BSYO01000027">
    <property type="protein sequence ID" value="GMH23870.1"/>
    <property type="molecule type" value="Genomic_DNA"/>
</dbReference>
<dbReference type="AlphaFoldDB" id="A0AAD3T5K4"/>
<accession>A0AAD3T5K4</accession>
<feature type="chain" id="PRO_5042090652" description="DCD domain-containing protein" evidence="2">
    <location>
        <begin position="27"/>
        <end position="391"/>
    </location>
</feature>
<name>A0AAD3T5K4_NEPGR</name>
<sequence>MGYSKSDPFVVLTLLMLATAVDKGCAECVVDLFYLMYPGACSEHERYVPNPFVLLESYSSAITNRLFTTSGDYLPCFKNSAPVGFPGTRAVCRDCKMDHIHSFWQLGDELRGHARVSEDHKWLMVASKLAEQTRSKGERMNNLDLSTGTADIRRRDRFGFQEDNKFESLNFNLLNLDSKVPDSVRKSTFRGDIYHVNAVYEKSNDSTVGNMPLNKSGIDNQNSKEVNNTNTNNNENANDKRFKTLPAAETLPRHEVLGGYIFVCNNDTMQENLKRNLFGLPPRYRDSVRAITPGLPLFLYNYTTHQLHGIFEASSFGGSSIDPTAWEDKKCKGESRFPAQVRIRVRKLCKALEEDAFRPVLHHYDGPKFRLELSVSETLELLDFCEHTGVI</sequence>
<dbReference type="SMART" id="SM00767">
    <property type="entry name" value="DCD"/>
    <property type="match status" value="1"/>
</dbReference>
<dbReference type="PANTHER" id="PTHR46034">
    <property type="match status" value="1"/>
</dbReference>
<dbReference type="GO" id="GO:0034976">
    <property type="term" value="P:response to endoplasmic reticulum stress"/>
    <property type="evidence" value="ECO:0007669"/>
    <property type="project" value="InterPro"/>
</dbReference>
<evidence type="ECO:0000259" key="3">
    <source>
        <dbReference type="PROSITE" id="PS51222"/>
    </source>
</evidence>
<protein>
    <recommendedName>
        <fullName evidence="3">DCD domain-containing protein</fullName>
    </recommendedName>
</protein>
<dbReference type="PANTHER" id="PTHR46034:SF12">
    <property type="entry name" value="B2 PROTEIN"/>
    <property type="match status" value="1"/>
</dbReference>
<reference evidence="4" key="1">
    <citation type="submission" date="2023-05" db="EMBL/GenBank/DDBJ databases">
        <title>Nepenthes gracilis genome sequencing.</title>
        <authorList>
            <person name="Fukushima K."/>
        </authorList>
    </citation>
    <scope>NUCLEOTIDE SEQUENCE</scope>
    <source>
        <strain evidence="4">SING2019-196</strain>
    </source>
</reference>
<dbReference type="Pfam" id="PF10539">
    <property type="entry name" value="Dev_Cell_Death"/>
    <property type="match status" value="1"/>
</dbReference>
<dbReference type="InterPro" id="IPR044832">
    <property type="entry name" value="NRP-like"/>
</dbReference>
<feature type="region of interest" description="Disordered" evidence="1">
    <location>
        <begin position="207"/>
        <end position="239"/>
    </location>
</feature>
<proteinExistence type="predicted"/>
<evidence type="ECO:0000256" key="2">
    <source>
        <dbReference type="SAM" id="SignalP"/>
    </source>
</evidence>
<dbReference type="PROSITE" id="PS51222">
    <property type="entry name" value="DCD"/>
    <property type="match status" value="1"/>
</dbReference>
<feature type="compositionally biased region" description="Low complexity" evidence="1">
    <location>
        <begin position="220"/>
        <end position="236"/>
    </location>
</feature>
<organism evidence="4 5">
    <name type="scientific">Nepenthes gracilis</name>
    <name type="common">Slender pitcher plant</name>
    <dbReference type="NCBI Taxonomy" id="150966"/>
    <lineage>
        <taxon>Eukaryota</taxon>
        <taxon>Viridiplantae</taxon>
        <taxon>Streptophyta</taxon>
        <taxon>Embryophyta</taxon>
        <taxon>Tracheophyta</taxon>
        <taxon>Spermatophyta</taxon>
        <taxon>Magnoliopsida</taxon>
        <taxon>eudicotyledons</taxon>
        <taxon>Gunneridae</taxon>
        <taxon>Pentapetalae</taxon>
        <taxon>Caryophyllales</taxon>
        <taxon>Nepenthaceae</taxon>
        <taxon>Nepenthes</taxon>
    </lineage>
</organism>
<gene>
    <name evidence="4" type="ORF">Nepgr_025713</name>
</gene>
<keyword evidence="2" id="KW-0732">Signal</keyword>
<evidence type="ECO:0000256" key="1">
    <source>
        <dbReference type="SAM" id="MobiDB-lite"/>
    </source>
</evidence>
<comment type="caution">
    <text evidence="4">The sequence shown here is derived from an EMBL/GenBank/DDBJ whole genome shotgun (WGS) entry which is preliminary data.</text>
</comment>
<keyword evidence="5" id="KW-1185">Reference proteome</keyword>
<feature type="signal peptide" evidence="2">
    <location>
        <begin position="1"/>
        <end position="26"/>
    </location>
</feature>
<feature type="domain" description="DCD" evidence="3">
    <location>
        <begin position="255"/>
        <end position="387"/>
    </location>
</feature>
<evidence type="ECO:0000313" key="4">
    <source>
        <dbReference type="EMBL" id="GMH23870.1"/>
    </source>
</evidence>
<evidence type="ECO:0000313" key="5">
    <source>
        <dbReference type="Proteomes" id="UP001279734"/>
    </source>
</evidence>